<dbReference type="Gene3D" id="3.40.50.10540">
    <property type="entry name" value="Crotonobetainyl-coa:carnitine coa-transferase, domain 1"/>
    <property type="match status" value="1"/>
</dbReference>
<dbReference type="PANTHER" id="PTHR48228:SF4">
    <property type="entry name" value="BLR3030 PROTEIN"/>
    <property type="match status" value="1"/>
</dbReference>
<gene>
    <name evidence="1" type="ORF">EBBID32_1490</name>
</gene>
<dbReference type="InterPro" id="IPR003673">
    <property type="entry name" value="CoA-Trfase_fam_III"/>
</dbReference>
<protein>
    <recommendedName>
        <fullName evidence="3">Acyl-CoA transferase</fullName>
    </recommendedName>
</protein>
<evidence type="ECO:0000313" key="1">
    <source>
        <dbReference type="EMBL" id="CCW15821.1"/>
    </source>
</evidence>
<accession>N1MFT2</accession>
<name>N1MFT2_9SPHN</name>
<comment type="caution">
    <text evidence="1">The sequence shown here is derived from an EMBL/GenBank/DDBJ whole genome shotgun (WGS) entry which is preliminary data.</text>
</comment>
<reference evidence="1 2" key="1">
    <citation type="submission" date="2013-03" db="EMBL/GenBank/DDBJ databases">
        <authorList>
            <person name="Le V."/>
        </authorList>
    </citation>
    <scope>NUCLEOTIDE SEQUENCE [LARGE SCALE GENOMIC DNA]</scope>
    <source>
        <strain evidence="1 2">BiD32</strain>
    </source>
</reference>
<sequence length="351" mass="36750">MNDFTIPGRQSAGGGCRLYETRDGWIALNLARSDDRDLLPALFRDASLDPRDDAGITSAFSLRPSANLLTQGRELGLAIASTNEEPASPPIALLAEGQEVLRCPENRPLVVDLSALWAGPLAGHLLSLAGGEVVKVESRTRPDAMRQGDPALFALLNQGKASALVDIGTKEGRVALIGLLRRADIVIEAARPRALQQLGIDAREILDSQPGLVWLSITAHGASGVAADWVGFGDDCGVAGELSSALSEAAGATGFVGDAIADPLTGIIAAREAWRHWRAGKSSRIGLSMSSIVASALAEEQTCDPDLVAHELVEWANATGTPFPVCAMRTPEGVLRPLGADTTQWLGDGAC</sequence>
<dbReference type="Proteomes" id="UP000013201">
    <property type="component" value="Unassembled WGS sequence"/>
</dbReference>
<keyword evidence="2" id="KW-1185">Reference proteome</keyword>
<dbReference type="GO" id="GO:0003824">
    <property type="term" value="F:catalytic activity"/>
    <property type="evidence" value="ECO:0007669"/>
    <property type="project" value="InterPro"/>
</dbReference>
<dbReference type="AlphaFoldDB" id="N1MFT2"/>
<evidence type="ECO:0008006" key="3">
    <source>
        <dbReference type="Google" id="ProtNLM"/>
    </source>
</evidence>
<dbReference type="InterPro" id="IPR023606">
    <property type="entry name" value="CoA-Trfase_III_dom_1_sf"/>
</dbReference>
<reference evidence="2" key="2">
    <citation type="submission" date="2013-04" db="EMBL/GenBank/DDBJ databases">
        <title>Bisphenol A degrading Sphingobium sp. strain BiD32.</title>
        <authorList>
            <person name="Nielsen J.L."/>
            <person name="Zhou N.A."/>
            <person name="Kjeldal H."/>
        </authorList>
    </citation>
    <scope>NUCLEOTIDE SEQUENCE [LARGE SCALE GENOMIC DNA]</scope>
    <source>
        <strain evidence="2">BiD32</strain>
    </source>
</reference>
<dbReference type="SUPFAM" id="SSF89796">
    <property type="entry name" value="CoA-transferase family III (CaiB/BaiF)"/>
    <property type="match status" value="1"/>
</dbReference>
<evidence type="ECO:0000313" key="2">
    <source>
        <dbReference type="Proteomes" id="UP000013201"/>
    </source>
</evidence>
<dbReference type="PANTHER" id="PTHR48228">
    <property type="entry name" value="SUCCINYL-COA--D-CITRAMALATE COA-TRANSFERASE"/>
    <property type="match status" value="1"/>
</dbReference>
<proteinExistence type="predicted"/>
<dbReference type="EMBL" id="CAVK010000008">
    <property type="protein sequence ID" value="CCW15821.1"/>
    <property type="molecule type" value="Genomic_DNA"/>
</dbReference>
<organism evidence="1 2">
    <name type="scientific">Sphingobium indicum BiD32</name>
    <dbReference type="NCBI Taxonomy" id="1301087"/>
    <lineage>
        <taxon>Bacteria</taxon>
        <taxon>Pseudomonadati</taxon>
        <taxon>Pseudomonadota</taxon>
        <taxon>Alphaproteobacteria</taxon>
        <taxon>Sphingomonadales</taxon>
        <taxon>Sphingomonadaceae</taxon>
        <taxon>Sphingobium</taxon>
    </lineage>
</organism>
<dbReference type="InterPro" id="IPR050509">
    <property type="entry name" value="CoA-transferase_III"/>
</dbReference>
<dbReference type="Pfam" id="PF02515">
    <property type="entry name" value="CoA_transf_3"/>
    <property type="match status" value="1"/>
</dbReference>